<protein>
    <submittedName>
        <fullName evidence="2">Uncharacterized protein</fullName>
    </submittedName>
</protein>
<organism evidence="2 3">
    <name type="scientific">[Eubacterium] siraeum DSM 15702</name>
    <dbReference type="NCBI Taxonomy" id="428128"/>
    <lineage>
        <taxon>Bacteria</taxon>
        <taxon>Bacillati</taxon>
        <taxon>Bacillota</taxon>
        <taxon>Clostridia</taxon>
        <taxon>Eubacteriales</taxon>
        <taxon>Oscillospiraceae</taxon>
        <taxon>Oscillospiraceae incertae sedis</taxon>
    </lineage>
</organism>
<evidence type="ECO:0000313" key="3">
    <source>
        <dbReference type="Proteomes" id="UP000005326"/>
    </source>
</evidence>
<gene>
    <name evidence="2" type="ORF">EUBSIR_00249</name>
</gene>
<evidence type="ECO:0000256" key="1">
    <source>
        <dbReference type="SAM" id="MobiDB-lite"/>
    </source>
</evidence>
<keyword evidence="3" id="KW-1185">Reference proteome</keyword>
<comment type="caution">
    <text evidence="2">The sequence shown here is derived from an EMBL/GenBank/DDBJ whole genome shotgun (WGS) entry which is preliminary data.</text>
</comment>
<dbReference type="EMBL" id="ABCA03000028">
    <property type="protein sequence ID" value="EDS01873.1"/>
    <property type="molecule type" value="Genomic_DNA"/>
</dbReference>
<evidence type="ECO:0000313" key="2">
    <source>
        <dbReference type="EMBL" id="EDS01873.1"/>
    </source>
</evidence>
<sequence>MLCVDLFYEKPLPYLREKSRGKGGRQPPDIFSPPLREGQGEG</sequence>
<reference evidence="2" key="1">
    <citation type="submission" date="2007-10" db="EMBL/GenBank/DDBJ databases">
        <authorList>
            <person name="Fulton L."/>
            <person name="Clifton S."/>
            <person name="Fulton B."/>
            <person name="Xu J."/>
            <person name="Minx P."/>
            <person name="Pepin K.H."/>
            <person name="Johnson M."/>
            <person name="Thiruvilangam P."/>
            <person name="Bhonagiri V."/>
            <person name="Nash W.E."/>
            <person name="Mardis E.R."/>
            <person name="Wilson R.K."/>
        </authorList>
    </citation>
    <scope>NUCLEOTIDE SEQUENCE [LARGE SCALE GENOMIC DNA]</scope>
    <source>
        <strain evidence="2">DSM 15702</strain>
    </source>
</reference>
<accession>B0MKA4</accession>
<name>B0MKA4_9FIRM</name>
<dbReference type="AlphaFoldDB" id="B0MKA4"/>
<reference evidence="2" key="2">
    <citation type="submission" date="2014-06" db="EMBL/GenBank/DDBJ databases">
        <title>Draft genome sequence of Eubacterium siraeum (DSM 15702).</title>
        <authorList>
            <person name="Sudarsanam P."/>
            <person name="Ley R."/>
            <person name="Guruge J."/>
            <person name="Turnbaugh P.J."/>
            <person name="Mahowald M."/>
            <person name="Liep D."/>
            <person name="Gordon J."/>
        </authorList>
    </citation>
    <scope>NUCLEOTIDE SEQUENCE</scope>
    <source>
        <strain evidence="2">DSM 15702</strain>
    </source>
</reference>
<proteinExistence type="predicted"/>
<dbReference type="Proteomes" id="UP000005326">
    <property type="component" value="Unassembled WGS sequence"/>
</dbReference>
<feature type="region of interest" description="Disordered" evidence="1">
    <location>
        <begin position="17"/>
        <end position="42"/>
    </location>
</feature>